<organism evidence="1 2">
    <name type="scientific">Acidiluteibacter ferrifornacis</name>
    <dbReference type="NCBI Taxonomy" id="2692424"/>
    <lineage>
        <taxon>Bacteria</taxon>
        <taxon>Pseudomonadati</taxon>
        <taxon>Bacteroidota</taxon>
        <taxon>Flavobacteriia</taxon>
        <taxon>Flavobacteriales</taxon>
        <taxon>Cryomorphaceae</taxon>
        <taxon>Acidiluteibacter</taxon>
    </lineage>
</organism>
<keyword evidence="2" id="KW-1185">Reference proteome</keyword>
<dbReference type="AlphaFoldDB" id="A0A6N9NI79"/>
<gene>
    <name evidence="1" type="ORF">GQN54_02245</name>
</gene>
<dbReference type="EMBL" id="WWNE01000003">
    <property type="protein sequence ID" value="NBG64920.1"/>
    <property type="molecule type" value="Genomic_DNA"/>
</dbReference>
<dbReference type="Proteomes" id="UP000470771">
    <property type="component" value="Unassembled WGS sequence"/>
</dbReference>
<comment type="caution">
    <text evidence="1">The sequence shown here is derived from an EMBL/GenBank/DDBJ whole genome shotgun (WGS) entry which is preliminary data.</text>
</comment>
<name>A0A6N9NI79_9FLAO</name>
<accession>A0A6N9NI79</accession>
<evidence type="ECO:0000313" key="1">
    <source>
        <dbReference type="EMBL" id="NBG64920.1"/>
    </source>
</evidence>
<proteinExistence type="predicted"/>
<reference evidence="1 2" key="1">
    <citation type="submission" date="2019-12" db="EMBL/GenBank/DDBJ databases">
        <authorList>
            <person name="Zhao J."/>
        </authorList>
    </citation>
    <scope>NUCLEOTIDE SEQUENCE [LARGE SCALE GENOMIC DNA]</scope>
    <source>
        <strain evidence="1 2">S-15</strain>
    </source>
</reference>
<protein>
    <submittedName>
        <fullName evidence="1">Uncharacterized protein</fullName>
    </submittedName>
</protein>
<sequence>MDMEFEKKWKEVVEIVEKRFGEGVDMQSLLFLIGVQELGHGPKKFTKDQKLDVIHVAVCTLLSRFGYYEFEGIDKDEWPHWKATNKLPYLKSSQQTQLMKQAIVEYFEENKLAR</sequence>
<evidence type="ECO:0000313" key="2">
    <source>
        <dbReference type="Proteomes" id="UP000470771"/>
    </source>
</evidence>